<evidence type="ECO:0000313" key="3">
    <source>
        <dbReference type="Proteomes" id="UP000248916"/>
    </source>
</evidence>
<feature type="transmembrane region" description="Helical" evidence="1">
    <location>
        <begin position="108"/>
        <end position="127"/>
    </location>
</feature>
<feature type="transmembrane region" description="Helical" evidence="1">
    <location>
        <begin position="241"/>
        <end position="261"/>
    </location>
</feature>
<keyword evidence="1" id="KW-0812">Transmembrane</keyword>
<sequence>MLQRRTIDPATAGAIGVAVLGALLYGLLASPIGPLAPNEAFGNDIYDYYFLSILDGRLDVPARILRLEGHYTPDGTGYLYHGLAPLLTRFAVGWAWPLPEVSMAYASVWFWAVSGTAFYHLAFATVAGRFGPPAGLRRVVWSVVLAFGIWFASPGLLFAVRPSLFHEPNAVAYAMGGGFVFLWTRNAVLGRPWGWTLPGLAICAAIALHARPNVAVGLYAGVVIALGLALLRDRQQAIRPALLAIAILGVSGLGFLGLNAVRFGSAVEVHGSYDAESLSYGPVFWGHEMSDSPRASAFEDYGRFNLGRILPNAMLYGLDLPEKSVAAPPSEAILSAYRAATEGLGFIRIEPPRIGAVWLWAPWIVVGMAAFAARGAPRRLLGLVAATGIAAVLTLAYGTVTLRYRFDTWPLFAAVAVVGLYRIAPALGQGTGRPILSGLLVAATLFGVGMTALTAMGYRDEFSVNAPTNFFVRWTREECIAKAKFHDFSQERLDQICALPGETDPAS</sequence>
<organism evidence="2 3">
    <name type="scientific">Palleronia aestuarii</name>
    <dbReference type="NCBI Taxonomy" id="568105"/>
    <lineage>
        <taxon>Bacteria</taxon>
        <taxon>Pseudomonadati</taxon>
        <taxon>Pseudomonadota</taxon>
        <taxon>Alphaproteobacteria</taxon>
        <taxon>Rhodobacterales</taxon>
        <taxon>Roseobacteraceae</taxon>
        <taxon>Palleronia</taxon>
    </lineage>
</organism>
<feature type="transmembrane region" description="Helical" evidence="1">
    <location>
        <begin position="380"/>
        <end position="400"/>
    </location>
</feature>
<evidence type="ECO:0000313" key="2">
    <source>
        <dbReference type="EMBL" id="PZX14457.1"/>
    </source>
</evidence>
<accession>A0A2W7N8D8</accession>
<reference evidence="2 3" key="1">
    <citation type="submission" date="2018-06" db="EMBL/GenBank/DDBJ databases">
        <title>Genomic Encyclopedia of Archaeal and Bacterial Type Strains, Phase II (KMG-II): from individual species to whole genera.</title>
        <authorList>
            <person name="Goeker M."/>
        </authorList>
    </citation>
    <scope>NUCLEOTIDE SEQUENCE [LARGE SCALE GENOMIC DNA]</scope>
    <source>
        <strain evidence="2 3">DSM 22009</strain>
    </source>
</reference>
<dbReference type="OrthoDB" id="7842542at2"/>
<dbReference type="AlphaFoldDB" id="A0A2W7N8D8"/>
<gene>
    <name evidence="2" type="ORF">LX81_02831</name>
</gene>
<name>A0A2W7N8D8_9RHOB</name>
<feature type="transmembrane region" description="Helical" evidence="1">
    <location>
        <begin position="216"/>
        <end position="232"/>
    </location>
</feature>
<feature type="transmembrane region" description="Helical" evidence="1">
    <location>
        <begin position="12"/>
        <end position="33"/>
    </location>
</feature>
<feature type="transmembrane region" description="Helical" evidence="1">
    <location>
        <begin position="193"/>
        <end position="210"/>
    </location>
</feature>
<comment type="caution">
    <text evidence="2">The sequence shown here is derived from an EMBL/GenBank/DDBJ whole genome shotgun (WGS) entry which is preliminary data.</text>
</comment>
<keyword evidence="1" id="KW-0472">Membrane</keyword>
<proteinExistence type="predicted"/>
<evidence type="ECO:0000256" key="1">
    <source>
        <dbReference type="SAM" id="Phobius"/>
    </source>
</evidence>
<feature type="transmembrane region" description="Helical" evidence="1">
    <location>
        <begin position="139"/>
        <end position="158"/>
    </location>
</feature>
<protein>
    <recommendedName>
        <fullName evidence="4">4-amino-4-deoxy-L-arabinose transferase-like glycosyltransferase</fullName>
    </recommendedName>
</protein>
<keyword evidence="3" id="KW-1185">Reference proteome</keyword>
<dbReference type="RefSeq" id="WP_111537933.1">
    <property type="nucleotide sequence ID" value="NZ_QKZL01000013.1"/>
</dbReference>
<feature type="transmembrane region" description="Helical" evidence="1">
    <location>
        <begin position="354"/>
        <end position="373"/>
    </location>
</feature>
<evidence type="ECO:0008006" key="4">
    <source>
        <dbReference type="Google" id="ProtNLM"/>
    </source>
</evidence>
<feature type="transmembrane region" description="Helical" evidence="1">
    <location>
        <begin position="436"/>
        <end position="458"/>
    </location>
</feature>
<feature type="transmembrane region" description="Helical" evidence="1">
    <location>
        <begin position="170"/>
        <end position="188"/>
    </location>
</feature>
<keyword evidence="1" id="KW-1133">Transmembrane helix</keyword>
<feature type="transmembrane region" description="Helical" evidence="1">
    <location>
        <begin position="406"/>
        <end position="424"/>
    </location>
</feature>
<dbReference type="Proteomes" id="UP000248916">
    <property type="component" value="Unassembled WGS sequence"/>
</dbReference>
<dbReference type="EMBL" id="QKZL01000013">
    <property type="protein sequence ID" value="PZX14457.1"/>
    <property type="molecule type" value="Genomic_DNA"/>
</dbReference>